<evidence type="ECO:0008006" key="3">
    <source>
        <dbReference type="Google" id="ProtNLM"/>
    </source>
</evidence>
<dbReference type="InterPro" id="IPR036689">
    <property type="entry name" value="ESAT-6-like_sf"/>
</dbReference>
<dbReference type="HOGENOM" id="CLU_169638_0_0_11"/>
<sequence>MSEGWGNVPGPGRAFSVVPDQVRDVGTYIYGLADTLSGALDSAAKDVAELLNGSWTGDYADEFSEGWDEVHDGGRQIFAALTTMAEKLGVTADTFATVDQESADALGIPKLDWSS</sequence>
<evidence type="ECO:0000313" key="1">
    <source>
        <dbReference type="EMBL" id="AHH17044.1"/>
    </source>
</evidence>
<organism evidence="1 2">
    <name type="scientific">Nocardia nova SH22a</name>
    <dbReference type="NCBI Taxonomy" id="1415166"/>
    <lineage>
        <taxon>Bacteria</taxon>
        <taxon>Bacillati</taxon>
        <taxon>Actinomycetota</taxon>
        <taxon>Actinomycetes</taxon>
        <taxon>Mycobacteriales</taxon>
        <taxon>Nocardiaceae</taxon>
        <taxon>Nocardia</taxon>
    </lineage>
</organism>
<dbReference type="Proteomes" id="UP000019150">
    <property type="component" value="Chromosome"/>
</dbReference>
<dbReference type="KEGG" id="nno:NONO_c22460"/>
<dbReference type="GO" id="GO:0009306">
    <property type="term" value="P:protein secretion"/>
    <property type="evidence" value="ECO:0007669"/>
    <property type="project" value="InterPro"/>
</dbReference>
<dbReference type="OrthoDB" id="4563569at2"/>
<evidence type="ECO:0000313" key="2">
    <source>
        <dbReference type="Proteomes" id="UP000019150"/>
    </source>
</evidence>
<dbReference type="Gene3D" id="1.10.287.1060">
    <property type="entry name" value="ESAT-6-like"/>
    <property type="match status" value="1"/>
</dbReference>
<dbReference type="InterPro" id="IPR022536">
    <property type="entry name" value="EspC"/>
</dbReference>
<protein>
    <recommendedName>
        <fullName evidence="3">WXG100 family type VII secretion target</fullName>
    </recommendedName>
</protein>
<accession>W5TCY9</accession>
<dbReference type="EMBL" id="CP006850">
    <property type="protein sequence ID" value="AHH17044.1"/>
    <property type="molecule type" value="Genomic_DNA"/>
</dbReference>
<dbReference type="NCBIfam" id="TIGR03930">
    <property type="entry name" value="WXG100_ESAT6"/>
    <property type="match status" value="1"/>
</dbReference>
<dbReference type="SUPFAM" id="SSF140453">
    <property type="entry name" value="EsxAB dimer-like"/>
    <property type="match status" value="1"/>
</dbReference>
<dbReference type="STRING" id="1415166.NONO_c22460"/>
<dbReference type="RefSeq" id="WP_025348524.1">
    <property type="nucleotide sequence ID" value="NZ_CP006850.1"/>
</dbReference>
<dbReference type="Pfam" id="PF10824">
    <property type="entry name" value="T7SS_ESX_EspC"/>
    <property type="match status" value="1"/>
</dbReference>
<gene>
    <name evidence="1" type="ORF">NONO_c22460</name>
</gene>
<name>W5TCY9_9NOCA</name>
<dbReference type="eggNOG" id="COG4842">
    <property type="taxonomic scope" value="Bacteria"/>
</dbReference>
<dbReference type="AlphaFoldDB" id="W5TCY9"/>
<dbReference type="PATRIC" id="fig|1415166.3.peg.2288"/>
<keyword evidence="2" id="KW-1185">Reference proteome</keyword>
<reference evidence="1 2" key="1">
    <citation type="journal article" date="2014" name="Appl. Environ. Microbiol.">
        <title>Insights into the Microbial Degradation of Rubber and Gutta-Percha by Analysis of the Complete Genome of Nocardia nova SH22a.</title>
        <authorList>
            <person name="Luo Q."/>
            <person name="Hiessl S."/>
            <person name="Poehlein A."/>
            <person name="Daniel R."/>
            <person name="Steinbuchel A."/>
        </authorList>
    </citation>
    <scope>NUCLEOTIDE SEQUENCE [LARGE SCALE GENOMIC DNA]</scope>
    <source>
        <strain evidence="1">SH22a</strain>
    </source>
</reference>
<dbReference type="InterPro" id="IPR010310">
    <property type="entry name" value="T7SS_ESAT-6-like"/>
</dbReference>
<proteinExistence type="predicted"/>